<dbReference type="Gene3D" id="1.20.1720.10">
    <property type="entry name" value="Multidrug resistance protein D"/>
    <property type="match status" value="1"/>
</dbReference>
<dbReference type="AlphaFoldDB" id="A0A2S6GES8"/>
<evidence type="ECO:0000256" key="2">
    <source>
        <dbReference type="ARBA" id="ARBA00022448"/>
    </source>
</evidence>
<feature type="transmembrane region" description="Helical" evidence="7">
    <location>
        <begin position="136"/>
        <end position="159"/>
    </location>
</feature>
<feature type="transmembrane region" description="Helical" evidence="7">
    <location>
        <begin position="425"/>
        <end position="449"/>
    </location>
</feature>
<dbReference type="Gene3D" id="1.20.1250.20">
    <property type="entry name" value="MFS general substrate transporter like domains"/>
    <property type="match status" value="1"/>
</dbReference>
<dbReference type="GO" id="GO:0005886">
    <property type="term" value="C:plasma membrane"/>
    <property type="evidence" value="ECO:0007669"/>
    <property type="project" value="UniProtKB-SubCell"/>
</dbReference>
<evidence type="ECO:0000256" key="4">
    <source>
        <dbReference type="ARBA" id="ARBA00022692"/>
    </source>
</evidence>
<organism evidence="9 10">
    <name type="scientific">Actinokineospora auranticolor</name>
    <dbReference type="NCBI Taxonomy" id="155976"/>
    <lineage>
        <taxon>Bacteria</taxon>
        <taxon>Bacillati</taxon>
        <taxon>Actinomycetota</taxon>
        <taxon>Actinomycetes</taxon>
        <taxon>Pseudonocardiales</taxon>
        <taxon>Pseudonocardiaceae</taxon>
        <taxon>Actinokineospora</taxon>
    </lineage>
</organism>
<evidence type="ECO:0000313" key="9">
    <source>
        <dbReference type="EMBL" id="PPK63719.1"/>
    </source>
</evidence>
<dbReference type="InterPro" id="IPR036259">
    <property type="entry name" value="MFS_trans_sf"/>
</dbReference>
<dbReference type="PANTHER" id="PTHR42718">
    <property type="entry name" value="MAJOR FACILITATOR SUPERFAMILY MULTIDRUG TRANSPORTER MFSC"/>
    <property type="match status" value="1"/>
</dbReference>
<keyword evidence="3" id="KW-1003">Cell membrane</keyword>
<dbReference type="GO" id="GO:0022857">
    <property type="term" value="F:transmembrane transporter activity"/>
    <property type="evidence" value="ECO:0007669"/>
    <property type="project" value="InterPro"/>
</dbReference>
<protein>
    <submittedName>
        <fullName evidence="9">EmrB/QacA subfamily drug resistance transporter</fullName>
    </submittedName>
</protein>
<evidence type="ECO:0000256" key="5">
    <source>
        <dbReference type="ARBA" id="ARBA00022989"/>
    </source>
</evidence>
<feature type="transmembrane region" description="Helical" evidence="7">
    <location>
        <begin position="265"/>
        <end position="288"/>
    </location>
</feature>
<evidence type="ECO:0000256" key="6">
    <source>
        <dbReference type="ARBA" id="ARBA00023136"/>
    </source>
</evidence>
<evidence type="ECO:0000313" key="10">
    <source>
        <dbReference type="Proteomes" id="UP000239203"/>
    </source>
</evidence>
<feature type="transmembrane region" description="Helical" evidence="7">
    <location>
        <begin position="106"/>
        <end position="124"/>
    </location>
</feature>
<feature type="domain" description="Major facilitator superfamily (MFS) profile" evidence="8">
    <location>
        <begin position="8"/>
        <end position="456"/>
    </location>
</feature>
<feature type="transmembrane region" description="Helical" evidence="7">
    <location>
        <begin position="300"/>
        <end position="321"/>
    </location>
</feature>
<dbReference type="InterPro" id="IPR011701">
    <property type="entry name" value="MFS"/>
</dbReference>
<dbReference type="InterPro" id="IPR020846">
    <property type="entry name" value="MFS_dom"/>
</dbReference>
<reference evidence="9 10" key="1">
    <citation type="submission" date="2018-02" db="EMBL/GenBank/DDBJ databases">
        <title>Genomic Encyclopedia of Archaeal and Bacterial Type Strains, Phase II (KMG-II): from individual species to whole genera.</title>
        <authorList>
            <person name="Goeker M."/>
        </authorList>
    </citation>
    <scope>NUCLEOTIDE SEQUENCE [LARGE SCALE GENOMIC DNA]</scope>
    <source>
        <strain evidence="9 10">YU 961-1</strain>
    </source>
</reference>
<dbReference type="Proteomes" id="UP000239203">
    <property type="component" value="Unassembled WGS sequence"/>
</dbReference>
<name>A0A2S6GES8_9PSEU</name>
<keyword evidence="5 7" id="KW-1133">Transmembrane helix</keyword>
<evidence type="ECO:0000259" key="8">
    <source>
        <dbReference type="PROSITE" id="PS50850"/>
    </source>
</evidence>
<feature type="transmembrane region" description="Helical" evidence="7">
    <location>
        <begin position="328"/>
        <end position="345"/>
    </location>
</feature>
<dbReference type="PANTHER" id="PTHR42718:SF46">
    <property type="entry name" value="BLR6921 PROTEIN"/>
    <property type="match status" value="1"/>
</dbReference>
<proteinExistence type="predicted"/>
<dbReference type="OrthoDB" id="9781469at2"/>
<feature type="transmembrane region" description="Helical" evidence="7">
    <location>
        <begin position="221"/>
        <end position="244"/>
    </location>
</feature>
<keyword evidence="4 7" id="KW-0812">Transmembrane</keyword>
<evidence type="ECO:0000256" key="3">
    <source>
        <dbReference type="ARBA" id="ARBA00022475"/>
    </source>
</evidence>
<dbReference type="Pfam" id="PF07690">
    <property type="entry name" value="MFS_1"/>
    <property type="match status" value="1"/>
</dbReference>
<evidence type="ECO:0000256" key="1">
    <source>
        <dbReference type="ARBA" id="ARBA00004651"/>
    </source>
</evidence>
<feature type="transmembrane region" description="Helical" evidence="7">
    <location>
        <begin position="165"/>
        <end position="183"/>
    </location>
</feature>
<keyword evidence="10" id="KW-1185">Reference proteome</keyword>
<comment type="caution">
    <text evidence="9">The sequence shown here is derived from an EMBL/GenBank/DDBJ whole genome shotgun (WGS) entry which is preliminary data.</text>
</comment>
<feature type="transmembrane region" description="Helical" evidence="7">
    <location>
        <begin position="39"/>
        <end position="61"/>
    </location>
</feature>
<feature type="transmembrane region" description="Helical" evidence="7">
    <location>
        <begin position="195"/>
        <end position="215"/>
    </location>
</feature>
<dbReference type="RefSeq" id="WP_104482519.1">
    <property type="nucleotide sequence ID" value="NZ_CP154825.1"/>
</dbReference>
<dbReference type="SUPFAM" id="SSF103473">
    <property type="entry name" value="MFS general substrate transporter"/>
    <property type="match status" value="1"/>
</dbReference>
<comment type="subcellular location">
    <subcellularLocation>
        <location evidence="1">Cell membrane</location>
        <topology evidence="1">Multi-pass membrane protein</topology>
    </subcellularLocation>
</comment>
<gene>
    <name evidence="9" type="ORF">CLV40_12554</name>
</gene>
<feature type="transmembrane region" description="Helical" evidence="7">
    <location>
        <begin position="73"/>
        <end position="100"/>
    </location>
</feature>
<evidence type="ECO:0000256" key="7">
    <source>
        <dbReference type="SAM" id="Phobius"/>
    </source>
</evidence>
<dbReference type="PROSITE" id="PS50850">
    <property type="entry name" value="MFS"/>
    <property type="match status" value="1"/>
</dbReference>
<accession>A0A2S6GES8</accession>
<dbReference type="PRINTS" id="PR01036">
    <property type="entry name" value="TCRTETB"/>
</dbReference>
<sequence>MDRAARRALALLAGTQFLLVLDTAIINVAAPSIGARFAVAPAALSWVANAYLVTFGGLLLLGGRAADRFTRRGLFAAGLGVLVVGSAAGAVAGGVGQLVAARAVQGVGAAIAAAAAFALLLALFPAGPGRDRALGVFAAMAGAGGAAGTVLGGVLTGWLGWRSTFALNVLAGLALAALAPRVLRPEAPRERTGGFDVGGALVGTAGLGLLAYALVNAGVDGWTGATTLVTGGLAVALLVAFAVTQTKVAHPLVPPAVIRRPMVRAANLLSGLGQVVLFPAFFLISVWMQDVLGYPPVLGGLGLLPLSLTVIAVASCAGRVIGRFGPRAVLVGGFGLVAVGLAWLSRISVDGSFVGDVLFPSLVLGIGLPLVAITTTAAATAEAAPGEVGLASGLVNTSQQFGSVVGLAVLSGIAAAVGGPADPDALTAGFSLAFLVSAGLALLGALSALSLRPNHWRTRNVS</sequence>
<keyword evidence="6 7" id="KW-0472">Membrane</keyword>
<feature type="transmembrane region" description="Helical" evidence="7">
    <location>
        <begin position="357"/>
        <end position="380"/>
    </location>
</feature>
<dbReference type="EMBL" id="PTIX01000025">
    <property type="protein sequence ID" value="PPK63719.1"/>
    <property type="molecule type" value="Genomic_DNA"/>
</dbReference>
<keyword evidence="2" id="KW-0813">Transport</keyword>
<feature type="transmembrane region" description="Helical" evidence="7">
    <location>
        <begin position="401"/>
        <end position="419"/>
    </location>
</feature>